<evidence type="ECO:0000256" key="1">
    <source>
        <dbReference type="SAM" id="Phobius"/>
    </source>
</evidence>
<dbReference type="RefSeq" id="WP_255842896.1">
    <property type="nucleotide sequence ID" value="NZ_CP094358.1"/>
</dbReference>
<dbReference type="Proteomes" id="UP000831290">
    <property type="component" value="Chromosome"/>
</dbReference>
<evidence type="ECO:0000313" key="3">
    <source>
        <dbReference type="Proteomes" id="UP000831290"/>
    </source>
</evidence>
<keyword evidence="1" id="KW-0472">Membrane</keyword>
<evidence type="ECO:0000313" key="2">
    <source>
        <dbReference type="EMBL" id="UOB17440.1"/>
    </source>
</evidence>
<protein>
    <submittedName>
        <fullName evidence="2">Uncharacterized protein</fullName>
    </submittedName>
</protein>
<proteinExistence type="predicted"/>
<dbReference type="AlphaFoldDB" id="A0A9E7CZD0"/>
<keyword evidence="3" id="KW-1185">Reference proteome</keyword>
<reference evidence="2" key="1">
    <citation type="submission" date="2022-03" db="EMBL/GenBank/DDBJ databases">
        <title>Description of Abyssus ytuae gen. nov., sp. nov., a novel member of the family Flavobacteriaceae isolated from the sediment of Mariana Trench.</title>
        <authorList>
            <person name="Zhang J."/>
            <person name="Xu X."/>
        </authorList>
    </citation>
    <scope>NUCLEOTIDE SEQUENCE</scope>
    <source>
        <strain evidence="2">MT3330</strain>
    </source>
</reference>
<keyword evidence="1" id="KW-1133">Transmembrane helix</keyword>
<dbReference type="EMBL" id="CP094358">
    <property type="protein sequence ID" value="UOB17440.1"/>
    <property type="molecule type" value="Genomic_DNA"/>
</dbReference>
<dbReference type="KEGG" id="fbm:MQE35_17105"/>
<keyword evidence="1" id="KW-0812">Transmembrane</keyword>
<feature type="transmembrane region" description="Helical" evidence="1">
    <location>
        <begin position="20"/>
        <end position="41"/>
    </location>
</feature>
<sequence length="146" mass="16489">MNKEYPLDDKLNASGTAGYNAGRFLVNYLSYLLYFFIPLFINKLITVSFHRTIHYNFIYKKMFIDRTFSVSTFVVESFSTGMGYGRYSHTIPQEITNPPVNNQKAVAASGSKFNSRLTLLTSLKASAFFNYPGVLISPSSFSIFPS</sequence>
<name>A0A9E7CZD0_9FLAO</name>
<gene>
    <name evidence="2" type="ORF">MQE35_17105</name>
</gene>
<organism evidence="2 3">
    <name type="scientific">Abyssalbus ytuae</name>
    <dbReference type="NCBI Taxonomy" id="2926907"/>
    <lineage>
        <taxon>Bacteria</taxon>
        <taxon>Pseudomonadati</taxon>
        <taxon>Bacteroidota</taxon>
        <taxon>Flavobacteriia</taxon>
        <taxon>Flavobacteriales</taxon>
        <taxon>Flavobacteriaceae</taxon>
        <taxon>Abyssalbus</taxon>
    </lineage>
</organism>
<accession>A0A9E7CZD0</accession>